<dbReference type="AlphaFoldDB" id="A0A426ZN51"/>
<sequence length="90" mass="9751">ALAGGSPDRGRPTALANGCPCMGPWPQLTAPIGAWPWLAAPVEGLVVADHPYRWPSRGRSTLQMASCPHPRCVCYENAARMRRTVLRDSI</sequence>
<accession>A0A426ZN51</accession>
<reference evidence="1 2" key="1">
    <citation type="journal article" date="2014" name="Agronomy (Basel)">
        <title>A Draft Genome Sequence for Ensete ventricosum, the Drought-Tolerant Tree Against Hunger.</title>
        <authorList>
            <person name="Harrison J."/>
            <person name="Moore K.A."/>
            <person name="Paszkiewicz K."/>
            <person name="Jones T."/>
            <person name="Grant M."/>
            <person name="Ambacheew D."/>
            <person name="Muzemil S."/>
            <person name="Studholme D.J."/>
        </authorList>
    </citation>
    <scope>NUCLEOTIDE SEQUENCE [LARGE SCALE GENOMIC DNA]</scope>
</reference>
<dbReference type="Proteomes" id="UP000287651">
    <property type="component" value="Unassembled WGS sequence"/>
</dbReference>
<gene>
    <name evidence="1" type="ORF">B296_00021918</name>
</gene>
<name>A0A426ZN51_ENSVE</name>
<protein>
    <submittedName>
        <fullName evidence="1">Uncharacterized protein</fullName>
    </submittedName>
</protein>
<proteinExistence type="predicted"/>
<evidence type="ECO:0000313" key="2">
    <source>
        <dbReference type="Proteomes" id="UP000287651"/>
    </source>
</evidence>
<evidence type="ECO:0000313" key="1">
    <source>
        <dbReference type="EMBL" id="RRT65406.1"/>
    </source>
</evidence>
<comment type="caution">
    <text evidence="1">The sequence shown here is derived from an EMBL/GenBank/DDBJ whole genome shotgun (WGS) entry which is preliminary data.</text>
</comment>
<dbReference type="EMBL" id="AMZH03005827">
    <property type="protein sequence ID" value="RRT65406.1"/>
    <property type="molecule type" value="Genomic_DNA"/>
</dbReference>
<organism evidence="1 2">
    <name type="scientific">Ensete ventricosum</name>
    <name type="common">Abyssinian banana</name>
    <name type="synonym">Musa ensete</name>
    <dbReference type="NCBI Taxonomy" id="4639"/>
    <lineage>
        <taxon>Eukaryota</taxon>
        <taxon>Viridiplantae</taxon>
        <taxon>Streptophyta</taxon>
        <taxon>Embryophyta</taxon>
        <taxon>Tracheophyta</taxon>
        <taxon>Spermatophyta</taxon>
        <taxon>Magnoliopsida</taxon>
        <taxon>Liliopsida</taxon>
        <taxon>Zingiberales</taxon>
        <taxon>Musaceae</taxon>
        <taxon>Ensete</taxon>
    </lineage>
</organism>
<feature type="non-terminal residue" evidence="1">
    <location>
        <position position="1"/>
    </location>
</feature>